<organism evidence="3 4">
    <name type="scientific">Nepenthes gracilis</name>
    <name type="common">Slender pitcher plant</name>
    <dbReference type="NCBI Taxonomy" id="150966"/>
    <lineage>
        <taxon>Eukaryota</taxon>
        <taxon>Viridiplantae</taxon>
        <taxon>Streptophyta</taxon>
        <taxon>Embryophyta</taxon>
        <taxon>Tracheophyta</taxon>
        <taxon>Spermatophyta</taxon>
        <taxon>Magnoliopsida</taxon>
        <taxon>eudicotyledons</taxon>
        <taxon>Gunneridae</taxon>
        <taxon>Pentapetalae</taxon>
        <taxon>Caryophyllales</taxon>
        <taxon>Nepenthaceae</taxon>
        <taxon>Nepenthes</taxon>
    </lineage>
</organism>
<gene>
    <name evidence="3" type="ORF">Nepgr_022991</name>
</gene>
<sequence>MYQFFGLGKLLLFGCLRWSHESRVCPGLCYGAVLEPFAGVRWSAAVSAAAVQSRVSSLAFTDAEVYSLEDHQTPLEDPMLVGMRIGMRYCLMQLVLFSTPKDGAAGFWYWSIPGLVLLLHFNFEEYGFCHFCCCGLLLLPACVQIVLFADACMLLYTKLEFPPSLLHWIVMVFAGFDGLFGAELRLCFIPGVLLMLKESLLVGFAYLIRALLLMENLLDGSLNAASDRSGAVRLAFVMLIIGAMVVLAVSDGVMRSWRSLNSTILGDCVRAEAFFLGKHGAEAGSECVDCVARKMPSHG</sequence>
<dbReference type="AlphaFoldDB" id="A0AAD3XYL8"/>
<feature type="transmembrane region" description="Helical" evidence="1">
    <location>
        <begin position="230"/>
        <end position="249"/>
    </location>
</feature>
<evidence type="ECO:0000313" key="3">
    <source>
        <dbReference type="EMBL" id="GMH21149.1"/>
    </source>
</evidence>
<reference evidence="3" key="1">
    <citation type="submission" date="2023-05" db="EMBL/GenBank/DDBJ databases">
        <title>Nepenthes gracilis genome sequencing.</title>
        <authorList>
            <person name="Fukushima K."/>
        </authorList>
    </citation>
    <scope>NUCLEOTIDE SEQUENCE</scope>
    <source>
        <strain evidence="3">SING2019-196</strain>
    </source>
</reference>
<evidence type="ECO:0008006" key="5">
    <source>
        <dbReference type="Google" id="ProtNLM"/>
    </source>
</evidence>
<feature type="transmembrane region" description="Helical" evidence="1">
    <location>
        <begin position="107"/>
        <end position="123"/>
    </location>
</feature>
<proteinExistence type="predicted"/>
<dbReference type="EMBL" id="BSYO01000022">
    <property type="protein sequence ID" value="GMH21149.1"/>
    <property type="molecule type" value="Genomic_DNA"/>
</dbReference>
<keyword evidence="4" id="KW-1185">Reference proteome</keyword>
<evidence type="ECO:0000313" key="4">
    <source>
        <dbReference type="Proteomes" id="UP001279734"/>
    </source>
</evidence>
<dbReference type="Proteomes" id="UP001279734">
    <property type="component" value="Unassembled WGS sequence"/>
</dbReference>
<evidence type="ECO:0000256" key="1">
    <source>
        <dbReference type="SAM" id="Phobius"/>
    </source>
</evidence>
<comment type="caution">
    <text evidence="3">The sequence shown here is derived from an EMBL/GenBank/DDBJ whole genome shotgun (WGS) entry which is preliminary data.</text>
</comment>
<feature type="chain" id="PRO_5042136776" description="Transmembrane protein" evidence="2">
    <location>
        <begin position="22"/>
        <end position="299"/>
    </location>
</feature>
<evidence type="ECO:0000256" key="2">
    <source>
        <dbReference type="SAM" id="SignalP"/>
    </source>
</evidence>
<feature type="transmembrane region" description="Helical" evidence="1">
    <location>
        <begin position="135"/>
        <end position="156"/>
    </location>
</feature>
<name>A0AAD3XYL8_NEPGR</name>
<protein>
    <recommendedName>
        <fullName evidence="5">Transmembrane protein</fullName>
    </recommendedName>
</protein>
<keyword evidence="1" id="KW-0812">Transmembrane</keyword>
<feature type="transmembrane region" description="Helical" evidence="1">
    <location>
        <begin position="168"/>
        <end position="188"/>
    </location>
</feature>
<accession>A0AAD3XYL8</accession>
<keyword evidence="1" id="KW-1133">Transmembrane helix</keyword>
<keyword evidence="2" id="KW-0732">Signal</keyword>
<keyword evidence="1" id="KW-0472">Membrane</keyword>
<feature type="signal peptide" evidence="2">
    <location>
        <begin position="1"/>
        <end position="21"/>
    </location>
</feature>
<feature type="transmembrane region" description="Helical" evidence="1">
    <location>
        <begin position="200"/>
        <end position="218"/>
    </location>
</feature>